<reference evidence="1" key="1">
    <citation type="submission" date="2020-07" db="EMBL/GenBank/DDBJ databases">
        <title>Clarias magur genome sequencing, assembly and annotation.</title>
        <authorList>
            <person name="Kushwaha B."/>
            <person name="Kumar R."/>
            <person name="Das P."/>
            <person name="Joshi C.G."/>
            <person name="Kumar D."/>
            <person name="Nagpure N.S."/>
            <person name="Pandey M."/>
            <person name="Agarwal S."/>
            <person name="Srivastava S."/>
            <person name="Singh M."/>
            <person name="Sahoo L."/>
            <person name="Jayasankar P."/>
            <person name="Meher P.K."/>
            <person name="Koringa P.G."/>
            <person name="Iquebal M.A."/>
            <person name="Das S.P."/>
            <person name="Bit A."/>
            <person name="Patnaik S."/>
            <person name="Patel N."/>
            <person name="Shah T.M."/>
            <person name="Hinsu A."/>
            <person name="Jena J.K."/>
        </authorList>
    </citation>
    <scope>NUCLEOTIDE SEQUENCE</scope>
    <source>
        <strain evidence="1">CIFAMagur01</strain>
        <tissue evidence="1">Testis</tissue>
    </source>
</reference>
<evidence type="ECO:0000313" key="1">
    <source>
        <dbReference type="EMBL" id="KAF5888569.1"/>
    </source>
</evidence>
<organism evidence="1 2">
    <name type="scientific">Clarias magur</name>
    <name type="common">Asian catfish</name>
    <name type="synonym">Macropteronotus magur</name>
    <dbReference type="NCBI Taxonomy" id="1594786"/>
    <lineage>
        <taxon>Eukaryota</taxon>
        <taxon>Metazoa</taxon>
        <taxon>Chordata</taxon>
        <taxon>Craniata</taxon>
        <taxon>Vertebrata</taxon>
        <taxon>Euteleostomi</taxon>
        <taxon>Actinopterygii</taxon>
        <taxon>Neopterygii</taxon>
        <taxon>Teleostei</taxon>
        <taxon>Ostariophysi</taxon>
        <taxon>Siluriformes</taxon>
        <taxon>Clariidae</taxon>
        <taxon>Clarias</taxon>
    </lineage>
</organism>
<proteinExistence type="predicted"/>
<dbReference type="EMBL" id="QNUK01000962">
    <property type="protein sequence ID" value="KAF5888569.1"/>
    <property type="molecule type" value="Genomic_DNA"/>
</dbReference>
<keyword evidence="2" id="KW-1185">Reference proteome</keyword>
<evidence type="ECO:0000313" key="2">
    <source>
        <dbReference type="Proteomes" id="UP000727407"/>
    </source>
</evidence>
<protein>
    <submittedName>
        <fullName evidence="1">Uncharacterized protein</fullName>
    </submittedName>
</protein>
<name>A0A8J4WQH8_CLAMG</name>
<dbReference type="Proteomes" id="UP000727407">
    <property type="component" value="Unassembled WGS sequence"/>
</dbReference>
<accession>A0A8J4WQH8</accession>
<dbReference type="AlphaFoldDB" id="A0A8J4WQH8"/>
<gene>
    <name evidence="1" type="ORF">DAT39_021728</name>
</gene>
<sequence>MLEAREGRREVRAPGLHADRDYFVRAHARRGIGQSRLLGELGSGAVGGALRVRVRLRLLAPVSLKCLLIFPRREGTFERASNFGSG</sequence>
<comment type="caution">
    <text evidence="1">The sequence shown here is derived from an EMBL/GenBank/DDBJ whole genome shotgun (WGS) entry which is preliminary data.</text>
</comment>